<evidence type="ECO:0000256" key="1">
    <source>
        <dbReference type="ARBA" id="ARBA00005417"/>
    </source>
</evidence>
<dbReference type="STRING" id="402881.Plav_0511"/>
<comment type="similarity">
    <text evidence="1">Belongs to the ABC transporter superfamily.</text>
</comment>
<gene>
    <name evidence="8" type="ordered locus">Plav_0511</name>
</gene>
<dbReference type="InterPro" id="IPR017871">
    <property type="entry name" value="ABC_transporter-like_CS"/>
</dbReference>
<dbReference type="InterPro" id="IPR027417">
    <property type="entry name" value="P-loop_NTPase"/>
</dbReference>
<dbReference type="OrthoDB" id="9805601at2"/>
<dbReference type="PANTHER" id="PTHR42794">
    <property type="entry name" value="HEMIN IMPORT ATP-BINDING PROTEIN HMUV"/>
    <property type="match status" value="1"/>
</dbReference>
<dbReference type="EMBL" id="CP000774">
    <property type="protein sequence ID" value="ABS62134.1"/>
    <property type="molecule type" value="Genomic_DNA"/>
</dbReference>
<dbReference type="PANTHER" id="PTHR42794:SF1">
    <property type="entry name" value="HEMIN IMPORT ATP-BINDING PROTEIN HMUV"/>
    <property type="match status" value="1"/>
</dbReference>
<dbReference type="GO" id="GO:0005524">
    <property type="term" value="F:ATP binding"/>
    <property type="evidence" value="ECO:0007669"/>
    <property type="project" value="UniProtKB-KW"/>
</dbReference>
<dbReference type="SUPFAM" id="SSF52540">
    <property type="entry name" value="P-loop containing nucleoside triphosphate hydrolases"/>
    <property type="match status" value="1"/>
</dbReference>
<dbReference type="Proteomes" id="UP000006377">
    <property type="component" value="Chromosome"/>
</dbReference>
<protein>
    <submittedName>
        <fullName evidence="8">ABC transporter related</fullName>
    </submittedName>
</protein>
<dbReference type="HOGENOM" id="CLU_000604_1_11_5"/>
<dbReference type="GO" id="GO:0016887">
    <property type="term" value="F:ATP hydrolysis activity"/>
    <property type="evidence" value="ECO:0007669"/>
    <property type="project" value="InterPro"/>
</dbReference>
<dbReference type="Pfam" id="PF00005">
    <property type="entry name" value="ABC_tran"/>
    <property type="match status" value="1"/>
</dbReference>
<evidence type="ECO:0000259" key="7">
    <source>
        <dbReference type="PROSITE" id="PS50893"/>
    </source>
</evidence>
<evidence type="ECO:0000256" key="6">
    <source>
        <dbReference type="ARBA" id="ARBA00037066"/>
    </source>
</evidence>
<keyword evidence="4" id="KW-0067">ATP-binding</keyword>
<dbReference type="FunFam" id="3.40.50.300:FF:000134">
    <property type="entry name" value="Iron-enterobactin ABC transporter ATP-binding protein"/>
    <property type="match status" value="1"/>
</dbReference>
<accession>A7HQF1</accession>
<reference evidence="8 9" key="1">
    <citation type="journal article" date="2011" name="Stand. Genomic Sci.">
        <title>Complete genome sequence of Parvibaculum lavamentivorans type strain (DS-1(T)).</title>
        <authorList>
            <person name="Schleheck D."/>
            <person name="Weiss M."/>
            <person name="Pitluck S."/>
            <person name="Bruce D."/>
            <person name="Land M.L."/>
            <person name="Han S."/>
            <person name="Saunders E."/>
            <person name="Tapia R."/>
            <person name="Detter C."/>
            <person name="Brettin T."/>
            <person name="Han J."/>
            <person name="Woyke T."/>
            <person name="Goodwin L."/>
            <person name="Pennacchio L."/>
            <person name="Nolan M."/>
            <person name="Cook A.M."/>
            <person name="Kjelleberg S."/>
            <person name="Thomas T."/>
        </authorList>
    </citation>
    <scope>NUCLEOTIDE SEQUENCE [LARGE SCALE GENOMIC DNA]</scope>
    <source>
        <strain evidence="9">DS-1 / DSM 13023 / NCIMB 13966</strain>
    </source>
</reference>
<evidence type="ECO:0000313" key="8">
    <source>
        <dbReference type="EMBL" id="ABS62134.1"/>
    </source>
</evidence>
<dbReference type="KEGG" id="pla:Plav_0511"/>
<dbReference type="SMART" id="SM00382">
    <property type="entry name" value="AAA"/>
    <property type="match status" value="1"/>
</dbReference>
<dbReference type="PROSITE" id="PS00211">
    <property type="entry name" value="ABC_TRANSPORTER_1"/>
    <property type="match status" value="1"/>
</dbReference>
<keyword evidence="5" id="KW-1278">Translocase</keyword>
<evidence type="ECO:0000256" key="2">
    <source>
        <dbReference type="ARBA" id="ARBA00022448"/>
    </source>
</evidence>
<keyword evidence="3" id="KW-0547">Nucleotide-binding</keyword>
<keyword evidence="2" id="KW-0813">Transport</keyword>
<evidence type="ECO:0000313" key="9">
    <source>
        <dbReference type="Proteomes" id="UP000006377"/>
    </source>
</evidence>
<dbReference type="CDD" id="cd03214">
    <property type="entry name" value="ABC_Iron-Siderophores_B12_Hemin"/>
    <property type="match status" value="1"/>
</dbReference>
<proteinExistence type="inferred from homology"/>
<dbReference type="Gene3D" id="3.40.50.300">
    <property type="entry name" value="P-loop containing nucleotide triphosphate hydrolases"/>
    <property type="match status" value="1"/>
</dbReference>
<dbReference type="InterPro" id="IPR003593">
    <property type="entry name" value="AAA+_ATPase"/>
</dbReference>
<dbReference type="AlphaFoldDB" id="A7HQF1"/>
<evidence type="ECO:0000256" key="3">
    <source>
        <dbReference type="ARBA" id="ARBA00022741"/>
    </source>
</evidence>
<organism evidence="8 9">
    <name type="scientific">Parvibaculum lavamentivorans (strain DS-1 / DSM 13023 / NCIMB 13966)</name>
    <dbReference type="NCBI Taxonomy" id="402881"/>
    <lineage>
        <taxon>Bacteria</taxon>
        <taxon>Pseudomonadati</taxon>
        <taxon>Pseudomonadota</taxon>
        <taxon>Alphaproteobacteria</taxon>
        <taxon>Hyphomicrobiales</taxon>
        <taxon>Parvibaculaceae</taxon>
        <taxon>Parvibaculum</taxon>
    </lineage>
</organism>
<sequence length="259" mass="27642">MRLTIENLHASLGQTHVVRGVSLEASGAQFIGLIGPNGVGKTTLVRAAAALIPFTGSVELDGASVSSMEPRARARAIAYLAQGAGSHWPLEVSRLVALGRLPHLAPFRAPAPEDEAAIARAMSLADVECFRGRDVLTLSGGERARVLLARALAVEAPLLLVDEPVASLDPYHQIRIMEVLRAYADEGRMVVAVLHDLSLAARYCDRLILLDGGTVKADGRPDEVLTPANLEETYRIRALTGGEGRESYVLPIARTDSLD</sequence>
<dbReference type="PROSITE" id="PS50893">
    <property type="entry name" value="ABC_TRANSPORTER_2"/>
    <property type="match status" value="1"/>
</dbReference>
<name>A7HQF1_PARL1</name>
<feature type="domain" description="ABC transporter" evidence="7">
    <location>
        <begin position="3"/>
        <end position="237"/>
    </location>
</feature>
<comment type="function">
    <text evidence="6">Part of the ABC transporter complex HmuTUV involved in hemin import. Responsible for energy coupling to the transport system.</text>
</comment>
<dbReference type="InterPro" id="IPR003439">
    <property type="entry name" value="ABC_transporter-like_ATP-bd"/>
</dbReference>
<dbReference type="eggNOG" id="COG1120">
    <property type="taxonomic scope" value="Bacteria"/>
</dbReference>
<keyword evidence="9" id="KW-1185">Reference proteome</keyword>
<evidence type="ECO:0000256" key="4">
    <source>
        <dbReference type="ARBA" id="ARBA00022840"/>
    </source>
</evidence>
<evidence type="ECO:0000256" key="5">
    <source>
        <dbReference type="ARBA" id="ARBA00022967"/>
    </source>
</evidence>
<dbReference type="RefSeq" id="WP_011995425.1">
    <property type="nucleotide sequence ID" value="NC_009719.1"/>
</dbReference>